<protein>
    <recommendedName>
        <fullName evidence="4">ATG8-interacting protein 1</fullName>
    </recommendedName>
</protein>
<sequence length="322" mass="35819">RFSNLRMEDIEEGEKNSSREGEETASRGNEWEVVSLTASTYAAAPGPKEVEVKDDDKEVAETSHALFMSDHFVFPPSQHENLPLEPDSEILDEHVVEDVASGLHVEEEIRSGRKNEESWTLKDLNASEEFPGIQFLNEKDNKLSVSDTGFEESATLQELNVSDKEQSIYSASAFSSLDSKTGYGSSTPYGENLGIPDMNETSEWDLDRAVSNSPEPAKDDAYDGPGVPCEAWWKRGAASLYAHAKEANTFWSIFIAAAVMGLVMLGQRWQQEKWQVLQLKWQASINNERTSRMLGPLTRLKDVIVGGHRRGSFIRAGASVEN</sequence>
<feature type="compositionally biased region" description="Basic and acidic residues" evidence="1">
    <location>
        <begin position="13"/>
        <end position="25"/>
    </location>
</feature>
<dbReference type="AlphaFoldDB" id="A0A9Q0G4X0"/>
<evidence type="ECO:0000313" key="3">
    <source>
        <dbReference type="Proteomes" id="UP001141552"/>
    </source>
</evidence>
<organism evidence="2 3">
    <name type="scientific">Turnera subulata</name>
    <dbReference type="NCBI Taxonomy" id="218843"/>
    <lineage>
        <taxon>Eukaryota</taxon>
        <taxon>Viridiplantae</taxon>
        <taxon>Streptophyta</taxon>
        <taxon>Embryophyta</taxon>
        <taxon>Tracheophyta</taxon>
        <taxon>Spermatophyta</taxon>
        <taxon>Magnoliopsida</taxon>
        <taxon>eudicotyledons</taxon>
        <taxon>Gunneridae</taxon>
        <taxon>Pentapetalae</taxon>
        <taxon>rosids</taxon>
        <taxon>fabids</taxon>
        <taxon>Malpighiales</taxon>
        <taxon>Passifloraceae</taxon>
        <taxon>Turnera</taxon>
    </lineage>
</organism>
<evidence type="ECO:0000256" key="1">
    <source>
        <dbReference type="SAM" id="MobiDB-lite"/>
    </source>
</evidence>
<evidence type="ECO:0000313" key="2">
    <source>
        <dbReference type="EMBL" id="KAJ4843634.1"/>
    </source>
</evidence>
<dbReference type="PANTHER" id="PTHR34797">
    <property type="entry name" value="ATG8-INTERACTING PROTEIN 2"/>
    <property type="match status" value="1"/>
</dbReference>
<gene>
    <name evidence="2" type="ORF">Tsubulata_020148</name>
</gene>
<reference evidence="2" key="1">
    <citation type="submission" date="2022-02" db="EMBL/GenBank/DDBJ databases">
        <authorList>
            <person name="Henning P.M."/>
            <person name="McCubbin A.G."/>
            <person name="Shore J.S."/>
        </authorList>
    </citation>
    <scope>NUCLEOTIDE SEQUENCE</scope>
    <source>
        <strain evidence="2">F60SS</strain>
        <tissue evidence="2">Leaves</tissue>
    </source>
</reference>
<name>A0A9Q0G4X0_9ROSI</name>
<feature type="region of interest" description="Disordered" evidence="1">
    <location>
        <begin position="1"/>
        <end position="32"/>
    </location>
</feature>
<proteinExistence type="predicted"/>
<dbReference type="Proteomes" id="UP001141552">
    <property type="component" value="Unassembled WGS sequence"/>
</dbReference>
<reference evidence="2" key="2">
    <citation type="journal article" date="2023" name="Plants (Basel)">
        <title>Annotation of the Turnera subulata (Passifloraceae) Draft Genome Reveals the S-Locus Evolved after the Divergence of Turneroideae from Passifloroideae in a Stepwise Manner.</title>
        <authorList>
            <person name="Henning P.M."/>
            <person name="Roalson E.H."/>
            <person name="Mir W."/>
            <person name="McCubbin A.G."/>
            <person name="Shore J.S."/>
        </authorList>
    </citation>
    <scope>NUCLEOTIDE SEQUENCE</scope>
    <source>
        <strain evidence="2">F60SS</strain>
    </source>
</reference>
<feature type="non-terminal residue" evidence="2">
    <location>
        <position position="1"/>
    </location>
</feature>
<keyword evidence="3" id="KW-1185">Reference proteome</keyword>
<dbReference type="OrthoDB" id="604034at2759"/>
<dbReference type="PANTHER" id="PTHR34797:SF1">
    <property type="entry name" value="ATG8-INTERACTING PROTEIN 2"/>
    <property type="match status" value="1"/>
</dbReference>
<dbReference type="InterPro" id="IPR040304">
    <property type="entry name" value="ATG8-IP-1/2"/>
</dbReference>
<dbReference type="EMBL" id="JAKUCV010002188">
    <property type="protein sequence ID" value="KAJ4843634.1"/>
    <property type="molecule type" value="Genomic_DNA"/>
</dbReference>
<accession>A0A9Q0G4X0</accession>
<evidence type="ECO:0008006" key="4">
    <source>
        <dbReference type="Google" id="ProtNLM"/>
    </source>
</evidence>
<comment type="caution">
    <text evidence="2">The sequence shown here is derived from an EMBL/GenBank/DDBJ whole genome shotgun (WGS) entry which is preliminary data.</text>
</comment>